<sequence>MFAGQIYIKLYYPHNILHFFMFLSHISFSLSYHNTPLTKYL</sequence>
<evidence type="ECO:0000313" key="2">
    <source>
        <dbReference type="EMBL" id="CEN40259.1"/>
    </source>
</evidence>
<dbReference type="AlphaFoldDB" id="A0A0B7HHD5"/>
<keyword evidence="1" id="KW-0472">Membrane</keyword>
<proteinExistence type="predicted"/>
<name>A0A0B7HHD5_9FLAO</name>
<feature type="transmembrane region" description="Helical" evidence="1">
    <location>
        <begin position="12"/>
        <end position="32"/>
    </location>
</feature>
<protein>
    <submittedName>
        <fullName evidence="2">Uncharacterized protein</fullName>
    </submittedName>
</protein>
<dbReference type="EMBL" id="CDOG01000034">
    <property type="protein sequence ID" value="CEN40259.1"/>
    <property type="molecule type" value="Genomic_DNA"/>
</dbReference>
<evidence type="ECO:0000313" key="3">
    <source>
        <dbReference type="Proteomes" id="UP000038083"/>
    </source>
</evidence>
<gene>
    <name evidence="2" type="ORF">CCYN74_40206</name>
</gene>
<evidence type="ECO:0000256" key="1">
    <source>
        <dbReference type="SAM" id="Phobius"/>
    </source>
</evidence>
<keyword evidence="1" id="KW-0812">Transmembrane</keyword>
<dbReference type="Proteomes" id="UP000038083">
    <property type="component" value="Unassembled WGS sequence"/>
</dbReference>
<keyword evidence="1" id="KW-1133">Transmembrane helix</keyword>
<organism evidence="2 3">
    <name type="scientific">Capnocytophaga cynodegmi</name>
    <dbReference type="NCBI Taxonomy" id="28189"/>
    <lineage>
        <taxon>Bacteria</taxon>
        <taxon>Pseudomonadati</taxon>
        <taxon>Bacteroidota</taxon>
        <taxon>Flavobacteriia</taxon>
        <taxon>Flavobacteriales</taxon>
        <taxon>Flavobacteriaceae</taxon>
        <taxon>Capnocytophaga</taxon>
    </lineage>
</organism>
<reference evidence="2 3" key="1">
    <citation type="submission" date="2015-01" db="EMBL/GenBank/DDBJ databases">
        <authorList>
            <person name="MANFREDI Pablo"/>
        </authorList>
    </citation>
    <scope>NUCLEOTIDE SEQUENCE [LARGE SCALE GENOMIC DNA]</scope>
    <source>
        <strain evidence="2 3">Ccy74</strain>
    </source>
</reference>
<accession>A0A0B7HHD5</accession>